<comment type="caution">
    <text evidence="2">The sequence shown here is derived from an EMBL/GenBank/DDBJ whole genome shotgun (WGS) entry which is preliminary data.</text>
</comment>
<dbReference type="EMBL" id="BLAL01000262">
    <property type="protein sequence ID" value="GES98118.1"/>
    <property type="molecule type" value="Genomic_DNA"/>
</dbReference>
<dbReference type="Proteomes" id="UP000247702">
    <property type="component" value="Unassembled WGS sequence"/>
</dbReference>
<reference evidence="3" key="2">
    <citation type="submission" date="2019-10" db="EMBL/GenBank/DDBJ databases">
        <title>Conservation and host-specific expression of non-tandemly repeated heterogenous ribosome RNA gene in arbuscular mycorrhizal fungi.</title>
        <authorList>
            <person name="Maeda T."/>
            <person name="Kobayashi Y."/>
            <person name="Nakagawa T."/>
            <person name="Ezawa T."/>
            <person name="Yamaguchi K."/>
            <person name="Bino T."/>
            <person name="Nishimoto Y."/>
            <person name="Shigenobu S."/>
            <person name="Kawaguchi M."/>
        </authorList>
    </citation>
    <scope>NUCLEOTIDE SEQUENCE</scope>
    <source>
        <strain evidence="3">HR1</strain>
    </source>
</reference>
<feature type="compositionally biased region" description="Low complexity" evidence="1">
    <location>
        <begin position="103"/>
        <end position="113"/>
    </location>
</feature>
<feature type="region of interest" description="Disordered" evidence="1">
    <location>
        <begin position="44"/>
        <end position="134"/>
    </location>
</feature>
<feature type="compositionally biased region" description="Polar residues" evidence="1">
    <location>
        <begin position="122"/>
        <end position="134"/>
    </location>
</feature>
<organism evidence="2 4">
    <name type="scientific">Rhizophagus clarus</name>
    <dbReference type="NCBI Taxonomy" id="94130"/>
    <lineage>
        <taxon>Eukaryota</taxon>
        <taxon>Fungi</taxon>
        <taxon>Fungi incertae sedis</taxon>
        <taxon>Mucoromycota</taxon>
        <taxon>Glomeromycotina</taxon>
        <taxon>Glomeromycetes</taxon>
        <taxon>Glomerales</taxon>
        <taxon>Glomeraceae</taxon>
        <taxon>Rhizophagus</taxon>
    </lineage>
</organism>
<sequence>MNTLYVTQACDTYTNCDNAISDQQPNISSPNHNQQYLQPNVASPNYNQQYQQPNVASPNHQQQYDQHIQQPNYGDNDRQPTPNGDVTQQPNQQYQQSNDHHNNTNNTTYNNHPNVHHHNDQRSTSNNTSPPLFSPQSNIFPFSLNITINSPHTNFIIIPNSDIQQVLSFLNNPSLANNSRTQFQQ</sequence>
<keyword evidence="4" id="KW-1185">Reference proteome</keyword>
<dbReference type="OrthoDB" id="2403021at2759"/>
<dbReference type="EMBL" id="BEXD01001757">
    <property type="protein sequence ID" value="GBB95621.1"/>
    <property type="molecule type" value="Genomic_DNA"/>
</dbReference>
<dbReference type="AlphaFoldDB" id="A0A2Z6RFA2"/>
<protein>
    <submittedName>
        <fullName evidence="2">Uncharacterized protein</fullName>
    </submittedName>
</protein>
<dbReference type="Proteomes" id="UP000615446">
    <property type="component" value="Unassembled WGS sequence"/>
</dbReference>
<reference evidence="2 4" key="1">
    <citation type="submission" date="2017-11" db="EMBL/GenBank/DDBJ databases">
        <title>The genome of Rhizophagus clarus HR1 reveals common genetic basis of auxotrophy among arbuscular mycorrhizal fungi.</title>
        <authorList>
            <person name="Kobayashi Y."/>
        </authorList>
    </citation>
    <scope>NUCLEOTIDE SEQUENCE [LARGE SCALE GENOMIC DNA]</scope>
    <source>
        <strain evidence="2 4">HR1</strain>
    </source>
</reference>
<evidence type="ECO:0000256" key="1">
    <source>
        <dbReference type="SAM" id="MobiDB-lite"/>
    </source>
</evidence>
<feature type="compositionally biased region" description="Low complexity" evidence="1">
    <location>
        <begin position="44"/>
        <end position="73"/>
    </location>
</feature>
<gene>
    <name evidence="3" type="ORF">RCL2_002468000</name>
    <name evidence="2" type="ORF">RclHR1_02580004</name>
</gene>
<evidence type="ECO:0000313" key="2">
    <source>
        <dbReference type="EMBL" id="GBB95621.1"/>
    </source>
</evidence>
<name>A0A2Z6RFA2_9GLOM</name>
<evidence type="ECO:0000313" key="4">
    <source>
        <dbReference type="Proteomes" id="UP000247702"/>
    </source>
</evidence>
<evidence type="ECO:0000313" key="3">
    <source>
        <dbReference type="EMBL" id="GES98118.1"/>
    </source>
</evidence>
<proteinExistence type="predicted"/>
<accession>A0A2Z6RFA2</accession>